<dbReference type="InterPro" id="IPR002104">
    <property type="entry name" value="Integrase_catalytic"/>
</dbReference>
<evidence type="ECO:0000259" key="3">
    <source>
        <dbReference type="PROSITE" id="PS51898"/>
    </source>
</evidence>
<dbReference type="EMBL" id="JACHBU010000020">
    <property type="protein sequence ID" value="MBB6511166.1"/>
    <property type="molecule type" value="Genomic_DNA"/>
</dbReference>
<organism evidence="4 5">
    <name type="scientific">Rhizobium soli</name>
    <dbReference type="NCBI Taxonomy" id="424798"/>
    <lineage>
        <taxon>Bacteria</taxon>
        <taxon>Pseudomonadati</taxon>
        <taxon>Pseudomonadota</taxon>
        <taxon>Alphaproteobacteria</taxon>
        <taxon>Hyphomicrobiales</taxon>
        <taxon>Rhizobiaceae</taxon>
        <taxon>Rhizobium/Agrobacterium group</taxon>
        <taxon>Rhizobium</taxon>
    </lineage>
</organism>
<dbReference type="CDD" id="cd00397">
    <property type="entry name" value="DNA_BRE_C"/>
    <property type="match status" value="1"/>
</dbReference>
<dbReference type="Gene3D" id="1.10.443.10">
    <property type="entry name" value="Intergrase catalytic core"/>
    <property type="match status" value="1"/>
</dbReference>
<sequence length="350" mass="40237">MAKRLNLALPYVAWPDQDRQLFEAAHPRGDLFDLHPNAKLSDRTVYARRSTWGQFLQILLVHRPEQLAASPCLRVTVDNLRFATELLKRNCSDLTVANFLQRIHLVVRAMYPDEDWRWIYTAQRRIQRQAIPLPHREVLSSEVYPIGLSLVEKAIAASRVRGQATVNDAEIFRDGLVILTLTEQAMRRGELAAIDINEHLEKNDTLWVISLPAELTKTHKARRYELSERLSGHVDLYLEVYRPLFPNADRHTGMWPYKDRPMVDKMIRRYVRKHTQDALGFAVTPHRFRNAAATFTSVVDPANIRMAKGLLGHTSLAMTEKHYVDGSRSRLAARAHAKAWETLVAASKRQ</sequence>
<name>A0A7X0JQS3_9HYPH</name>
<evidence type="ECO:0000313" key="5">
    <source>
        <dbReference type="Proteomes" id="UP000585437"/>
    </source>
</evidence>
<dbReference type="GO" id="GO:0015074">
    <property type="term" value="P:DNA integration"/>
    <property type="evidence" value="ECO:0007669"/>
    <property type="project" value="UniProtKB-KW"/>
</dbReference>
<keyword evidence="5" id="KW-1185">Reference proteome</keyword>
<gene>
    <name evidence="4" type="ORF">F4695_004564</name>
</gene>
<reference evidence="4 5" key="1">
    <citation type="submission" date="2020-08" db="EMBL/GenBank/DDBJ databases">
        <title>The Agave Microbiome: Exploring the role of microbial communities in plant adaptations to desert environments.</title>
        <authorList>
            <person name="Partida-Martinez L.P."/>
        </authorList>
    </citation>
    <scope>NUCLEOTIDE SEQUENCE [LARGE SCALE GENOMIC DNA]</scope>
    <source>
        <strain evidence="4 5">AS3.12</strain>
    </source>
</reference>
<dbReference type="SUPFAM" id="SSF56349">
    <property type="entry name" value="DNA breaking-rejoining enzymes"/>
    <property type="match status" value="1"/>
</dbReference>
<proteinExistence type="predicted"/>
<dbReference type="GO" id="GO:0006310">
    <property type="term" value="P:DNA recombination"/>
    <property type="evidence" value="ECO:0007669"/>
    <property type="project" value="UniProtKB-KW"/>
</dbReference>
<dbReference type="PROSITE" id="PS51898">
    <property type="entry name" value="TYR_RECOMBINASE"/>
    <property type="match status" value="1"/>
</dbReference>
<dbReference type="InterPro" id="IPR013762">
    <property type="entry name" value="Integrase-like_cat_sf"/>
</dbReference>
<dbReference type="InterPro" id="IPR011010">
    <property type="entry name" value="DNA_brk_join_enz"/>
</dbReference>
<feature type="domain" description="Tyr recombinase" evidence="3">
    <location>
        <begin position="141"/>
        <end position="336"/>
    </location>
</feature>
<keyword evidence="1" id="KW-0229">DNA integration</keyword>
<keyword evidence="2" id="KW-0233">DNA recombination</keyword>
<dbReference type="Pfam" id="PF00589">
    <property type="entry name" value="Phage_integrase"/>
    <property type="match status" value="1"/>
</dbReference>
<evidence type="ECO:0000256" key="2">
    <source>
        <dbReference type="ARBA" id="ARBA00023172"/>
    </source>
</evidence>
<dbReference type="GO" id="GO:0003677">
    <property type="term" value="F:DNA binding"/>
    <property type="evidence" value="ECO:0007669"/>
    <property type="project" value="InterPro"/>
</dbReference>
<evidence type="ECO:0000313" key="4">
    <source>
        <dbReference type="EMBL" id="MBB6511166.1"/>
    </source>
</evidence>
<dbReference type="InterPro" id="IPR050090">
    <property type="entry name" value="Tyrosine_recombinase_XerCD"/>
</dbReference>
<comment type="caution">
    <text evidence="4">The sequence shown here is derived from an EMBL/GenBank/DDBJ whole genome shotgun (WGS) entry which is preliminary data.</text>
</comment>
<dbReference type="AlphaFoldDB" id="A0A7X0JQS3"/>
<dbReference type="Proteomes" id="UP000585437">
    <property type="component" value="Unassembled WGS sequence"/>
</dbReference>
<dbReference type="RefSeq" id="WP_184656150.1">
    <property type="nucleotide sequence ID" value="NZ_JACHBU010000020.1"/>
</dbReference>
<accession>A0A7X0JQS3</accession>
<dbReference type="PANTHER" id="PTHR30349">
    <property type="entry name" value="PHAGE INTEGRASE-RELATED"/>
    <property type="match status" value="1"/>
</dbReference>
<protein>
    <submittedName>
        <fullName evidence="4">Integrase</fullName>
    </submittedName>
</protein>
<evidence type="ECO:0000256" key="1">
    <source>
        <dbReference type="ARBA" id="ARBA00022908"/>
    </source>
</evidence>
<dbReference type="PANTHER" id="PTHR30349:SF88">
    <property type="entry name" value="BLL1584 PROTEIN"/>
    <property type="match status" value="1"/>
</dbReference>